<sequence>MPLHRFRRQYEQLSQFKRGRIIGMKEAGWSARRAACQSGGYDCVVRRCWDQLIREMSFTIRPSSGHPE</sequence>
<protein>
    <submittedName>
        <fullName evidence="1">Transposable element Tcb2 transposase</fullName>
    </submittedName>
</protein>
<keyword evidence="2" id="KW-1185">Reference proteome</keyword>
<evidence type="ECO:0000313" key="1">
    <source>
        <dbReference type="EMBL" id="GFY32171.1"/>
    </source>
</evidence>
<dbReference type="EMBL" id="BMAU01021402">
    <property type="protein sequence ID" value="GFY32171.1"/>
    <property type="molecule type" value="Genomic_DNA"/>
</dbReference>
<accession>A0A8X6WDN4</accession>
<dbReference type="Proteomes" id="UP000887159">
    <property type="component" value="Unassembled WGS sequence"/>
</dbReference>
<reference evidence="1" key="1">
    <citation type="submission" date="2020-08" db="EMBL/GenBank/DDBJ databases">
        <title>Multicomponent nature underlies the extraordinary mechanical properties of spider dragline silk.</title>
        <authorList>
            <person name="Kono N."/>
            <person name="Nakamura H."/>
            <person name="Mori M."/>
            <person name="Yoshida Y."/>
            <person name="Ohtoshi R."/>
            <person name="Malay A.D."/>
            <person name="Moran D.A.P."/>
            <person name="Tomita M."/>
            <person name="Numata K."/>
            <person name="Arakawa K."/>
        </authorList>
    </citation>
    <scope>NUCLEOTIDE SEQUENCE</scope>
</reference>
<comment type="caution">
    <text evidence="1">The sequence shown here is derived from an EMBL/GenBank/DDBJ whole genome shotgun (WGS) entry which is preliminary data.</text>
</comment>
<proteinExistence type="predicted"/>
<organism evidence="1 2">
    <name type="scientific">Trichonephila clavipes</name>
    <name type="common">Golden silk orbweaver</name>
    <name type="synonym">Nephila clavipes</name>
    <dbReference type="NCBI Taxonomy" id="2585209"/>
    <lineage>
        <taxon>Eukaryota</taxon>
        <taxon>Metazoa</taxon>
        <taxon>Ecdysozoa</taxon>
        <taxon>Arthropoda</taxon>
        <taxon>Chelicerata</taxon>
        <taxon>Arachnida</taxon>
        <taxon>Araneae</taxon>
        <taxon>Araneomorphae</taxon>
        <taxon>Entelegynae</taxon>
        <taxon>Araneoidea</taxon>
        <taxon>Nephilidae</taxon>
        <taxon>Trichonephila</taxon>
    </lineage>
</organism>
<dbReference type="AlphaFoldDB" id="A0A8X6WDN4"/>
<name>A0A8X6WDN4_TRICX</name>
<evidence type="ECO:0000313" key="2">
    <source>
        <dbReference type="Proteomes" id="UP000887159"/>
    </source>
</evidence>
<gene>
    <name evidence="1" type="primary">NCL1_56037</name>
    <name evidence="1" type="ORF">TNCV_3556791</name>
</gene>